<dbReference type="OMA" id="VEDIACC"/>
<reference evidence="1" key="1">
    <citation type="submission" date="2016-11" db="EMBL/GenBank/DDBJ databases">
        <title>The genome of Nicotiana attenuata.</title>
        <authorList>
            <person name="Xu S."/>
            <person name="Brockmoeller T."/>
            <person name="Gaquerel E."/>
            <person name="Navarro A."/>
            <person name="Kuhl H."/>
            <person name="Gase K."/>
            <person name="Ling Z."/>
            <person name="Zhou W."/>
            <person name="Kreitzer C."/>
            <person name="Stanke M."/>
            <person name="Tang H."/>
            <person name="Lyons E."/>
            <person name="Pandey P."/>
            <person name="Pandey S.P."/>
            <person name="Timmermann B."/>
            <person name="Baldwin I.T."/>
        </authorList>
    </citation>
    <scope>NUCLEOTIDE SEQUENCE [LARGE SCALE GENOMIC DNA]</scope>
    <source>
        <strain evidence="1">UT</strain>
    </source>
</reference>
<evidence type="ECO:0000313" key="1">
    <source>
        <dbReference type="EMBL" id="OIS96144.1"/>
    </source>
</evidence>
<dbReference type="EMBL" id="MJEQ01037194">
    <property type="protein sequence ID" value="OIS96144.1"/>
    <property type="molecule type" value="Genomic_DNA"/>
</dbReference>
<dbReference type="AlphaFoldDB" id="A0A1J6ILV9"/>
<accession>A0A1J6ILV9</accession>
<name>A0A1J6ILV9_NICAT</name>
<gene>
    <name evidence="1" type="ORF">A4A49_52269</name>
</gene>
<proteinExistence type="predicted"/>
<evidence type="ECO:0000313" key="2">
    <source>
        <dbReference type="Proteomes" id="UP000187609"/>
    </source>
</evidence>
<protein>
    <submittedName>
        <fullName evidence="1">Ribonuclease h protein</fullName>
    </submittedName>
</protein>
<sequence>MVMEYLSRILKRMSQLPDFRYHPMCKEQQLTGLTFADDLMMFCKGNEAAKLLDITGYSSGTFPMRYLGLPLSPKRWSKMDCHQLCVKITEKLNTISNIHLSYAWRLQVVVSVLISLHNFWGAVFIFPQSVLKEVDKKCRDFLWGSTSEKKKIPLVAWDKVYRPKNQGGQNIKNYKLWNIASVGKLIWLLINKKEVLWVKWIHDIYMRANGDLWTHQPTQDSRWYWRKLHGIKQQMQGWYKNGSYCLTSNGRNSISMGCNQLVGESLKWNTADLILEQNYVAQAQIHTMAGYAEEAINERQNHQNGNSLCRWNISYTVRGQKGRGEEVKEWMRVHITQHDDLPGTLMKIKRRK</sequence>
<dbReference type="PANTHER" id="PTHR33116">
    <property type="entry name" value="REVERSE TRANSCRIPTASE ZINC-BINDING DOMAIN-CONTAINING PROTEIN-RELATED-RELATED"/>
    <property type="match status" value="1"/>
</dbReference>
<dbReference type="PANTHER" id="PTHR33116:SF84">
    <property type="entry name" value="RNA-DIRECTED DNA POLYMERASE"/>
    <property type="match status" value="1"/>
</dbReference>
<organism evidence="1 2">
    <name type="scientific">Nicotiana attenuata</name>
    <name type="common">Coyote tobacco</name>
    <dbReference type="NCBI Taxonomy" id="49451"/>
    <lineage>
        <taxon>Eukaryota</taxon>
        <taxon>Viridiplantae</taxon>
        <taxon>Streptophyta</taxon>
        <taxon>Embryophyta</taxon>
        <taxon>Tracheophyta</taxon>
        <taxon>Spermatophyta</taxon>
        <taxon>Magnoliopsida</taxon>
        <taxon>eudicotyledons</taxon>
        <taxon>Gunneridae</taxon>
        <taxon>Pentapetalae</taxon>
        <taxon>asterids</taxon>
        <taxon>lamiids</taxon>
        <taxon>Solanales</taxon>
        <taxon>Solanaceae</taxon>
        <taxon>Nicotianoideae</taxon>
        <taxon>Nicotianeae</taxon>
        <taxon>Nicotiana</taxon>
    </lineage>
</organism>
<dbReference type="Gramene" id="OIS96144">
    <property type="protein sequence ID" value="OIS96144"/>
    <property type="gene ID" value="A4A49_52269"/>
</dbReference>
<dbReference type="Proteomes" id="UP000187609">
    <property type="component" value="Unassembled WGS sequence"/>
</dbReference>
<dbReference type="STRING" id="49451.A0A1J6ILV9"/>
<keyword evidence="2" id="KW-1185">Reference proteome</keyword>
<comment type="caution">
    <text evidence="1">The sequence shown here is derived from an EMBL/GenBank/DDBJ whole genome shotgun (WGS) entry which is preliminary data.</text>
</comment>